<reference evidence="1 2" key="1">
    <citation type="submission" date="2018-11" db="EMBL/GenBank/DDBJ databases">
        <title>Proposal to divide the Flavobacteriaceae and reorganize its genera based on Amino Acid Identity values calculated from whole genome sequences.</title>
        <authorList>
            <person name="Nicholson A.C."/>
            <person name="Gulvik C.A."/>
            <person name="Whitney A.M."/>
            <person name="Humrighouse B.W."/>
            <person name="Bell M."/>
            <person name="Holmes B."/>
            <person name="Steigerwalt A."/>
            <person name="Villarma A."/>
            <person name="Sheth M."/>
            <person name="Batra D."/>
            <person name="Pryor J."/>
            <person name="Bernardet J.-F."/>
            <person name="Hugo C."/>
            <person name="Kampfer P."/>
            <person name="Newman J."/>
            <person name="Mcquiston J.R."/>
        </authorList>
    </citation>
    <scope>NUCLEOTIDE SEQUENCE [LARGE SCALE GENOMIC DNA]</scope>
    <source>
        <strain evidence="1 2">G0235</strain>
    </source>
</reference>
<organism evidence="1 2">
    <name type="scientific">Chryseobacterium cucumeris</name>
    <dbReference type="NCBI Taxonomy" id="1813611"/>
    <lineage>
        <taxon>Bacteria</taxon>
        <taxon>Pseudomonadati</taxon>
        <taxon>Bacteroidota</taxon>
        <taxon>Flavobacteriia</taxon>
        <taxon>Flavobacteriales</taxon>
        <taxon>Weeksellaceae</taxon>
        <taxon>Chryseobacterium group</taxon>
        <taxon>Chryseobacterium</taxon>
    </lineage>
</organism>
<evidence type="ECO:0000313" key="1">
    <source>
        <dbReference type="EMBL" id="ROH90412.1"/>
    </source>
</evidence>
<sequence length="187" mass="22144">MKTLIWKGIFYQSLEYFNLQSDDKIYTVESKIIGCLEDKIYSIQYKIHIDKAWIVQDFLIESEINKVKRTLAGKRIQDQWEINTVINPEFNNFKFIDISLTPFTNTLPVNNLKLSENSCQKIDIIYIDVLNHHIRPVQQQYTRTSVNKYLYENLENDFKAEISVDEGGLVTNYPELFEKIADSERYK</sequence>
<keyword evidence="2" id="KW-1185">Reference proteome</keyword>
<dbReference type="Pfam" id="PF06475">
    <property type="entry name" value="Glycolipid_bind"/>
    <property type="match status" value="1"/>
</dbReference>
<name>A0ABX9X3N7_9FLAO</name>
<evidence type="ECO:0008006" key="3">
    <source>
        <dbReference type="Google" id="ProtNLM"/>
    </source>
</evidence>
<dbReference type="SUPFAM" id="SSF159275">
    <property type="entry name" value="PA1994-like"/>
    <property type="match status" value="1"/>
</dbReference>
<gene>
    <name evidence="1" type="ORF">EGI15_17250</name>
</gene>
<comment type="caution">
    <text evidence="1">The sequence shown here is derived from an EMBL/GenBank/DDBJ whole genome shotgun (WGS) entry which is preliminary data.</text>
</comment>
<protein>
    <recommendedName>
        <fullName evidence="3">Glycolipid-binding domain-containing protein</fullName>
    </recommendedName>
</protein>
<dbReference type="Proteomes" id="UP000281899">
    <property type="component" value="Unassembled WGS sequence"/>
</dbReference>
<proteinExistence type="predicted"/>
<dbReference type="RefSeq" id="WP_123279344.1">
    <property type="nucleotide sequence ID" value="NZ_JALRGU010000225.1"/>
</dbReference>
<dbReference type="GeneID" id="301714423"/>
<dbReference type="EMBL" id="RJTW01000007">
    <property type="protein sequence ID" value="ROH90412.1"/>
    <property type="molecule type" value="Genomic_DNA"/>
</dbReference>
<dbReference type="InterPro" id="IPR009467">
    <property type="entry name" value="Glycolipid-bd_prot_put"/>
</dbReference>
<accession>A0ABX9X3N7</accession>
<evidence type="ECO:0000313" key="2">
    <source>
        <dbReference type="Proteomes" id="UP000281899"/>
    </source>
</evidence>